<evidence type="ECO:0000313" key="3">
    <source>
        <dbReference type="Proteomes" id="UP001153292"/>
    </source>
</evidence>
<name>A0ABN8AX31_CHISP</name>
<evidence type="ECO:0000256" key="1">
    <source>
        <dbReference type="SAM" id="SignalP"/>
    </source>
</evidence>
<feature type="chain" id="PRO_5045075955" evidence="1">
    <location>
        <begin position="22"/>
        <end position="100"/>
    </location>
</feature>
<protein>
    <submittedName>
        <fullName evidence="2">Uncharacterized protein</fullName>
    </submittedName>
</protein>
<proteinExistence type="predicted"/>
<keyword evidence="3" id="KW-1185">Reference proteome</keyword>
<organism evidence="2 3">
    <name type="scientific">Chilo suppressalis</name>
    <name type="common">Asiatic rice borer moth</name>
    <dbReference type="NCBI Taxonomy" id="168631"/>
    <lineage>
        <taxon>Eukaryota</taxon>
        <taxon>Metazoa</taxon>
        <taxon>Ecdysozoa</taxon>
        <taxon>Arthropoda</taxon>
        <taxon>Hexapoda</taxon>
        <taxon>Insecta</taxon>
        <taxon>Pterygota</taxon>
        <taxon>Neoptera</taxon>
        <taxon>Endopterygota</taxon>
        <taxon>Lepidoptera</taxon>
        <taxon>Glossata</taxon>
        <taxon>Ditrysia</taxon>
        <taxon>Pyraloidea</taxon>
        <taxon>Crambidae</taxon>
        <taxon>Crambinae</taxon>
        <taxon>Chilo</taxon>
    </lineage>
</organism>
<keyword evidence="1" id="KW-0732">Signal</keyword>
<accession>A0ABN8AX31</accession>
<dbReference type="EMBL" id="OU963911">
    <property type="protein sequence ID" value="CAH0400815.1"/>
    <property type="molecule type" value="Genomic_DNA"/>
</dbReference>
<feature type="signal peptide" evidence="1">
    <location>
        <begin position="1"/>
        <end position="21"/>
    </location>
</feature>
<gene>
    <name evidence="2" type="ORF">CHILSU_LOCUS4018</name>
</gene>
<dbReference type="Proteomes" id="UP001153292">
    <property type="component" value="Chromosome 18"/>
</dbReference>
<sequence>MTMAQLAVLILLVATTAITLAQRPFYAGSRPIGYPAMQTGSFLQQIRRGRTVRETIGDVNLINSIESMPIDNRPFWYSNRRDYEAMRRQTPTDIATEQFY</sequence>
<reference evidence="2" key="1">
    <citation type="submission" date="2021-12" db="EMBL/GenBank/DDBJ databases">
        <authorList>
            <person name="King R."/>
        </authorList>
    </citation>
    <scope>NUCLEOTIDE SEQUENCE</scope>
</reference>
<evidence type="ECO:0000313" key="2">
    <source>
        <dbReference type="EMBL" id="CAH0400815.1"/>
    </source>
</evidence>